<protein>
    <submittedName>
        <fullName evidence="3">Bacterial regulatory proteins, luxR family</fullName>
    </submittedName>
</protein>
<dbReference type="InterPro" id="IPR000792">
    <property type="entry name" value="Tscrpt_reg_LuxR_C"/>
</dbReference>
<name>A0A4U9U0R7_SERFO</name>
<keyword evidence="1" id="KW-0238">DNA-binding</keyword>
<dbReference type="EMBL" id="CABEEZ010000036">
    <property type="protein sequence ID" value="VTR24522.1"/>
    <property type="molecule type" value="Genomic_DNA"/>
</dbReference>
<dbReference type="GO" id="GO:0006355">
    <property type="term" value="P:regulation of DNA-templated transcription"/>
    <property type="evidence" value="ECO:0007669"/>
    <property type="project" value="InterPro"/>
</dbReference>
<feature type="domain" description="HTH luxR-type" evidence="2">
    <location>
        <begin position="1"/>
        <end position="37"/>
    </location>
</feature>
<proteinExistence type="predicted"/>
<sequence>MILGITTRTVKFHMSNIVKKLGVANARHAIRLGVELQLIKPVS</sequence>
<organism evidence="3">
    <name type="scientific">Serratia fonticola</name>
    <dbReference type="NCBI Taxonomy" id="47917"/>
    <lineage>
        <taxon>Bacteria</taxon>
        <taxon>Pseudomonadati</taxon>
        <taxon>Pseudomonadota</taxon>
        <taxon>Gammaproteobacteria</taxon>
        <taxon>Enterobacterales</taxon>
        <taxon>Yersiniaceae</taxon>
        <taxon>Serratia</taxon>
    </lineage>
</organism>
<gene>
    <name evidence="3" type="ORF">NCTC12965_01998</name>
</gene>
<evidence type="ECO:0000259" key="2">
    <source>
        <dbReference type="PROSITE" id="PS50043"/>
    </source>
</evidence>
<accession>A0A4U9U0R7</accession>
<dbReference type="AlphaFoldDB" id="A0A4U9U0R7"/>
<dbReference type="InterPro" id="IPR036388">
    <property type="entry name" value="WH-like_DNA-bd_sf"/>
</dbReference>
<dbReference type="InterPro" id="IPR016032">
    <property type="entry name" value="Sig_transdc_resp-reg_C-effctor"/>
</dbReference>
<dbReference type="Gene3D" id="1.10.10.10">
    <property type="entry name" value="Winged helix-like DNA-binding domain superfamily/Winged helix DNA-binding domain"/>
    <property type="match status" value="1"/>
</dbReference>
<reference evidence="3" key="1">
    <citation type="submission" date="2019-05" db="EMBL/GenBank/DDBJ databases">
        <authorList>
            <consortium name="Pathogen Informatics"/>
        </authorList>
    </citation>
    <scope>NUCLEOTIDE SEQUENCE [LARGE SCALE GENOMIC DNA]</scope>
    <source>
        <strain evidence="3">NCTC12965</strain>
    </source>
</reference>
<dbReference type="Pfam" id="PF00196">
    <property type="entry name" value="GerE"/>
    <property type="match status" value="1"/>
</dbReference>
<evidence type="ECO:0000256" key="1">
    <source>
        <dbReference type="ARBA" id="ARBA00023125"/>
    </source>
</evidence>
<dbReference type="SUPFAM" id="SSF46894">
    <property type="entry name" value="C-terminal effector domain of the bipartite response regulators"/>
    <property type="match status" value="1"/>
</dbReference>
<dbReference type="PROSITE" id="PS50043">
    <property type="entry name" value="HTH_LUXR_2"/>
    <property type="match status" value="1"/>
</dbReference>
<evidence type="ECO:0000313" key="3">
    <source>
        <dbReference type="EMBL" id="VTR24522.1"/>
    </source>
</evidence>
<dbReference type="GO" id="GO:0003677">
    <property type="term" value="F:DNA binding"/>
    <property type="evidence" value="ECO:0007669"/>
    <property type="project" value="UniProtKB-KW"/>
</dbReference>